<keyword evidence="1" id="KW-0732">Signal</keyword>
<name>A0AAW2BRB9_9ROSI</name>
<proteinExistence type="predicted"/>
<feature type="signal peptide" evidence="1">
    <location>
        <begin position="1"/>
        <end position="24"/>
    </location>
</feature>
<reference evidence="2 3" key="1">
    <citation type="submission" date="2024-01" db="EMBL/GenBank/DDBJ databases">
        <title>A telomere-to-telomere, gap-free genome of sweet tea (Lithocarpus litseifolius).</title>
        <authorList>
            <person name="Zhou J."/>
        </authorList>
    </citation>
    <scope>NUCLEOTIDE SEQUENCE [LARGE SCALE GENOMIC DNA]</scope>
    <source>
        <strain evidence="2">Zhou-2022a</strain>
        <tissue evidence="2">Leaf</tissue>
    </source>
</reference>
<evidence type="ECO:0000313" key="3">
    <source>
        <dbReference type="Proteomes" id="UP001459277"/>
    </source>
</evidence>
<sequence length="121" mass="13945">MSGIFFKNSKLLCLSLACVMWASYRQFSVQCSSLTFCTKIAPINDCISKKRRENMGNKPSKSPEFMNLINHTRIWTMVVWICSLPDLFVQANGFVCVWINFFLKVDKSIVVLLPRKSELLK</sequence>
<organism evidence="2 3">
    <name type="scientific">Lithocarpus litseifolius</name>
    <dbReference type="NCBI Taxonomy" id="425828"/>
    <lineage>
        <taxon>Eukaryota</taxon>
        <taxon>Viridiplantae</taxon>
        <taxon>Streptophyta</taxon>
        <taxon>Embryophyta</taxon>
        <taxon>Tracheophyta</taxon>
        <taxon>Spermatophyta</taxon>
        <taxon>Magnoliopsida</taxon>
        <taxon>eudicotyledons</taxon>
        <taxon>Gunneridae</taxon>
        <taxon>Pentapetalae</taxon>
        <taxon>rosids</taxon>
        <taxon>fabids</taxon>
        <taxon>Fagales</taxon>
        <taxon>Fagaceae</taxon>
        <taxon>Lithocarpus</taxon>
    </lineage>
</organism>
<protein>
    <recommendedName>
        <fullName evidence="4">Secreted protein</fullName>
    </recommendedName>
</protein>
<comment type="caution">
    <text evidence="2">The sequence shown here is derived from an EMBL/GenBank/DDBJ whole genome shotgun (WGS) entry which is preliminary data.</text>
</comment>
<feature type="chain" id="PRO_5043598452" description="Secreted protein" evidence="1">
    <location>
        <begin position="25"/>
        <end position="121"/>
    </location>
</feature>
<accession>A0AAW2BRB9</accession>
<keyword evidence="3" id="KW-1185">Reference proteome</keyword>
<dbReference type="EMBL" id="JAZDWU010000010">
    <property type="protein sequence ID" value="KAK9987866.1"/>
    <property type="molecule type" value="Genomic_DNA"/>
</dbReference>
<gene>
    <name evidence="2" type="ORF">SO802_028105</name>
</gene>
<evidence type="ECO:0008006" key="4">
    <source>
        <dbReference type="Google" id="ProtNLM"/>
    </source>
</evidence>
<evidence type="ECO:0000313" key="2">
    <source>
        <dbReference type="EMBL" id="KAK9987866.1"/>
    </source>
</evidence>
<evidence type="ECO:0000256" key="1">
    <source>
        <dbReference type="SAM" id="SignalP"/>
    </source>
</evidence>
<dbReference type="Proteomes" id="UP001459277">
    <property type="component" value="Unassembled WGS sequence"/>
</dbReference>
<dbReference type="AlphaFoldDB" id="A0AAW2BRB9"/>